<evidence type="ECO:0000313" key="2">
    <source>
        <dbReference type="EMBL" id="OJJ72129.1"/>
    </source>
</evidence>
<organism evidence="2 3">
    <name type="scientific">Aspergillus brasiliensis (strain CBS 101740 / IMI 381727 / IBT 21946)</name>
    <dbReference type="NCBI Taxonomy" id="767769"/>
    <lineage>
        <taxon>Eukaryota</taxon>
        <taxon>Fungi</taxon>
        <taxon>Dikarya</taxon>
        <taxon>Ascomycota</taxon>
        <taxon>Pezizomycotina</taxon>
        <taxon>Eurotiomycetes</taxon>
        <taxon>Eurotiomycetidae</taxon>
        <taxon>Eurotiales</taxon>
        <taxon>Aspergillaceae</taxon>
        <taxon>Aspergillus</taxon>
        <taxon>Aspergillus subgen. Circumdati</taxon>
    </lineage>
</organism>
<dbReference type="VEuPathDB" id="FungiDB:ASPBRDRAFT_55357"/>
<protein>
    <recommendedName>
        <fullName evidence="1">Tyrosine specific protein phosphatases domain-containing protein</fullName>
    </recommendedName>
</protein>
<proteinExistence type="predicted"/>
<dbReference type="PANTHER" id="PTHR31126">
    <property type="entry name" value="TYROSINE-PROTEIN PHOSPHATASE"/>
    <property type="match status" value="1"/>
</dbReference>
<dbReference type="OrthoDB" id="449382at2759"/>
<dbReference type="Pfam" id="PF13350">
    <property type="entry name" value="Y_phosphatase3"/>
    <property type="match status" value="1"/>
</dbReference>
<dbReference type="EMBL" id="KV878684">
    <property type="protein sequence ID" value="OJJ72129.1"/>
    <property type="molecule type" value="Genomic_DNA"/>
</dbReference>
<dbReference type="Gene3D" id="3.90.190.10">
    <property type="entry name" value="Protein tyrosine phosphatase superfamily"/>
    <property type="match status" value="1"/>
</dbReference>
<accession>A0A1L9UKR4</accession>
<gene>
    <name evidence="2" type="ORF">ASPBRDRAFT_55357</name>
</gene>
<dbReference type="Proteomes" id="UP000184499">
    <property type="component" value="Unassembled WGS sequence"/>
</dbReference>
<evidence type="ECO:0000313" key="3">
    <source>
        <dbReference type="Proteomes" id="UP000184499"/>
    </source>
</evidence>
<dbReference type="AlphaFoldDB" id="A0A1L9UKR4"/>
<dbReference type="GeneID" id="93579866"/>
<dbReference type="InterPro" id="IPR026893">
    <property type="entry name" value="Tyr/Ser_Pase_IphP-type"/>
</dbReference>
<keyword evidence="3" id="KW-1185">Reference proteome</keyword>
<dbReference type="InterPro" id="IPR000387">
    <property type="entry name" value="Tyr_Pase_dom"/>
</dbReference>
<dbReference type="InterPro" id="IPR029021">
    <property type="entry name" value="Prot-tyrosine_phosphatase-like"/>
</dbReference>
<reference evidence="3" key="1">
    <citation type="journal article" date="2017" name="Genome Biol.">
        <title>Comparative genomics reveals high biological diversity and specific adaptations in the industrially and medically important fungal genus Aspergillus.</title>
        <authorList>
            <person name="de Vries R.P."/>
            <person name="Riley R."/>
            <person name="Wiebenga A."/>
            <person name="Aguilar-Osorio G."/>
            <person name="Amillis S."/>
            <person name="Uchima C.A."/>
            <person name="Anderluh G."/>
            <person name="Asadollahi M."/>
            <person name="Askin M."/>
            <person name="Barry K."/>
            <person name="Battaglia E."/>
            <person name="Bayram O."/>
            <person name="Benocci T."/>
            <person name="Braus-Stromeyer S.A."/>
            <person name="Caldana C."/>
            <person name="Canovas D."/>
            <person name="Cerqueira G.C."/>
            <person name="Chen F."/>
            <person name="Chen W."/>
            <person name="Choi C."/>
            <person name="Clum A."/>
            <person name="Dos Santos R.A."/>
            <person name="Damasio A.R."/>
            <person name="Diallinas G."/>
            <person name="Emri T."/>
            <person name="Fekete E."/>
            <person name="Flipphi M."/>
            <person name="Freyberg S."/>
            <person name="Gallo A."/>
            <person name="Gournas C."/>
            <person name="Habgood R."/>
            <person name="Hainaut M."/>
            <person name="Harispe M.L."/>
            <person name="Henrissat B."/>
            <person name="Hilden K.S."/>
            <person name="Hope R."/>
            <person name="Hossain A."/>
            <person name="Karabika E."/>
            <person name="Karaffa L."/>
            <person name="Karanyi Z."/>
            <person name="Krasevec N."/>
            <person name="Kuo A."/>
            <person name="Kusch H."/>
            <person name="LaButti K."/>
            <person name="Lagendijk E.L."/>
            <person name="Lapidus A."/>
            <person name="Levasseur A."/>
            <person name="Lindquist E."/>
            <person name="Lipzen A."/>
            <person name="Logrieco A.F."/>
            <person name="MacCabe A."/>
            <person name="Maekelae M.R."/>
            <person name="Malavazi I."/>
            <person name="Melin P."/>
            <person name="Meyer V."/>
            <person name="Mielnichuk N."/>
            <person name="Miskei M."/>
            <person name="Molnar A.P."/>
            <person name="Mule G."/>
            <person name="Ngan C.Y."/>
            <person name="Orejas M."/>
            <person name="Orosz E."/>
            <person name="Ouedraogo J.P."/>
            <person name="Overkamp K.M."/>
            <person name="Park H.-S."/>
            <person name="Perrone G."/>
            <person name="Piumi F."/>
            <person name="Punt P.J."/>
            <person name="Ram A.F."/>
            <person name="Ramon A."/>
            <person name="Rauscher S."/>
            <person name="Record E."/>
            <person name="Riano-Pachon D.M."/>
            <person name="Robert V."/>
            <person name="Roehrig J."/>
            <person name="Ruller R."/>
            <person name="Salamov A."/>
            <person name="Salih N.S."/>
            <person name="Samson R.A."/>
            <person name="Sandor E."/>
            <person name="Sanguinetti M."/>
            <person name="Schuetze T."/>
            <person name="Sepcic K."/>
            <person name="Shelest E."/>
            <person name="Sherlock G."/>
            <person name="Sophianopoulou V."/>
            <person name="Squina F.M."/>
            <person name="Sun H."/>
            <person name="Susca A."/>
            <person name="Todd R.B."/>
            <person name="Tsang A."/>
            <person name="Unkles S.E."/>
            <person name="van de Wiele N."/>
            <person name="van Rossen-Uffink D."/>
            <person name="Oliveira J.V."/>
            <person name="Vesth T.C."/>
            <person name="Visser J."/>
            <person name="Yu J.-H."/>
            <person name="Zhou M."/>
            <person name="Andersen M.R."/>
            <person name="Archer D.B."/>
            <person name="Baker S.E."/>
            <person name="Benoit I."/>
            <person name="Brakhage A.A."/>
            <person name="Braus G.H."/>
            <person name="Fischer R."/>
            <person name="Frisvad J.C."/>
            <person name="Goldman G.H."/>
            <person name="Houbraken J."/>
            <person name="Oakley B."/>
            <person name="Pocsi I."/>
            <person name="Scazzocchio C."/>
            <person name="Seiboth B."/>
            <person name="vanKuyk P.A."/>
            <person name="Wortman J."/>
            <person name="Dyer P.S."/>
            <person name="Grigoriev I.V."/>
        </authorList>
    </citation>
    <scope>NUCLEOTIDE SEQUENCE [LARGE SCALE GENOMIC DNA]</scope>
    <source>
        <strain evidence="3">CBS 101740 / IMI 381727 / IBT 21946</strain>
    </source>
</reference>
<sequence>MPKTHQDLGLWNLRNVGGYRVSSSRYMRKDVIYRSANLDSIGSPGAHLLQTTLGIKMIFDLRSRVEQEKKKTLLKIPVVPLPAVANPDHRIIQAYFGNISESPAESVAHLYVHILKNSVACFQTILKYIRDNPSQPVLVHCELGKDRKGVFISLLLFVLGVCDTDIIYDYVLSQDEIKDIIHERRAKLLQTSFMSGVSVSPIALDNHFMALPGSMRLFLSYLRETYQDGRGCLSSLGFSDVDYDTIYNNLTQEL</sequence>
<dbReference type="RefSeq" id="XP_067479377.1">
    <property type="nucleotide sequence ID" value="XM_067627378.1"/>
</dbReference>
<dbReference type="GO" id="GO:0004721">
    <property type="term" value="F:phosphoprotein phosphatase activity"/>
    <property type="evidence" value="ECO:0007669"/>
    <property type="project" value="InterPro"/>
</dbReference>
<dbReference type="OMA" id="HTIFDFR"/>
<dbReference type="PANTHER" id="PTHR31126:SF1">
    <property type="entry name" value="TYROSINE SPECIFIC PROTEIN PHOSPHATASES DOMAIN-CONTAINING PROTEIN"/>
    <property type="match status" value="1"/>
</dbReference>
<feature type="domain" description="Tyrosine specific protein phosphatases" evidence="1">
    <location>
        <begin position="123"/>
        <end position="191"/>
    </location>
</feature>
<name>A0A1L9UKR4_ASPBC</name>
<dbReference type="SUPFAM" id="SSF52799">
    <property type="entry name" value="(Phosphotyrosine protein) phosphatases II"/>
    <property type="match status" value="1"/>
</dbReference>
<dbReference type="PROSITE" id="PS50056">
    <property type="entry name" value="TYR_PHOSPHATASE_2"/>
    <property type="match status" value="1"/>
</dbReference>
<evidence type="ECO:0000259" key="1">
    <source>
        <dbReference type="PROSITE" id="PS50056"/>
    </source>
</evidence>